<dbReference type="AlphaFoldDB" id="A0AAD6GXV0"/>
<dbReference type="GeneID" id="81591465"/>
<proteinExistence type="predicted"/>
<gene>
    <name evidence="1" type="ORF">N7537_010169</name>
</gene>
<dbReference type="EMBL" id="JAQJAE010000005">
    <property type="protein sequence ID" value="KAJ5593265.1"/>
    <property type="molecule type" value="Genomic_DNA"/>
</dbReference>
<feature type="non-terminal residue" evidence="1">
    <location>
        <position position="86"/>
    </location>
</feature>
<sequence length="86" mass="10268">RSGKKYRQNYLRRSSKKDKGRRVLAYRSTRLRKSTNFIILELISYKGKSTISGIKVNIEYYYVILKEYNIYIKDNRKLVVLAISDI</sequence>
<evidence type="ECO:0000313" key="2">
    <source>
        <dbReference type="Proteomes" id="UP001213799"/>
    </source>
</evidence>
<dbReference type="Proteomes" id="UP001213799">
    <property type="component" value="Unassembled WGS sequence"/>
</dbReference>
<reference evidence="1" key="2">
    <citation type="submission" date="2023-01" db="EMBL/GenBank/DDBJ databases">
        <authorList>
            <person name="Petersen C."/>
        </authorList>
    </citation>
    <scope>NUCLEOTIDE SEQUENCE</scope>
    <source>
        <strain evidence="1">IBT 12815</strain>
    </source>
</reference>
<reference evidence="1" key="1">
    <citation type="journal article" date="2023" name="IMA Fungus">
        <title>Comparative genomic study of the Penicillium genus elucidates a diverse pangenome and 15 lateral gene transfer events.</title>
        <authorList>
            <person name="Petersen C."/>
            <person name="Sorensen T."/>
            <person name="Nielsen M.R."/>
            <person name="Sondergaard T.E."/>
            <person name="Sorensen J.L."/>
            <person name="Fitzpatrick D.A."/>
            <person name="Frisvad J.C."/>
            <person name="Nielsen K.L."/>
        </authorList>
    </citation>
    <scope>NUCLEOTIDE SEQUENCE</scope>
    <source>
        <strain evidence="1">IBT 12815</strain>
    </source>
</reference>
<protein>
    <submittedName>
        <fullName evidence="1">Uncharacterized protein</fullName>
    </submittedName>
</protein>
<accession>A0AAD6GXV0</accession>
<keyword evidence="2" id="KW-1185">Reference proteome</keyword>
<organism evidence="1 2">
    <name type="scientific">Penicillium hordei</name>
    <dbReference type="NCBI Taxonomy" id="40994"/>
    <lineage>
        <taxon>Eukaryota</taxon>
        <taxon>Fungi</taxon>
        <taxon>Dikarya</taxon>
        <taxon>Ascomycota</taxon>
        <taxon>Pezizomycotina</taxon>
        <taxon>Eurotiomycetes</taxon>
        <taxon>Eurotiomycetidae</taxon>
        <taxon>Eurotiales</taxon>
        <taxon>Aspergillaceae</taxon>
        <taxon>Penicillium</taxon>
    </lineage>
</organism>
<evidence type="ECO:0000313" key="1">
    <source>
        <dbReference type="EMBL" id="KAJ5593265.1"/>
    </source>
</evidence>
<name>A0AAD6GXV0_9EURO</name>
<comment type="caution">
    <text evidence="1">The sequence shown here is derived from an EMBL/GenBank/DDBJ whole genome shotgun (WGS) entry which is preliminary data.</text>
</comment>
<dbReference type="RefSeq" id="XP_056749891.1">
    <property type="nucleotide sequence ID" value="XM_056901223.1"/>
</dbReference>